<feature type="region of interest" description="Disordered" evidence="1">
    <location>
        <begin position="1280"/>
        <end position="1384"/>
    </location>
</feature>
<accession>A0AAE0K248</accession>
<reference evidence="3" key="1">
    <citation type="journal article" date="2023" name="Mol. Phylogenet. Evol.">
        <title>Genome-scale phylogeny and comparative genomics of the fungal order Sordariales.</title>
        <authorList>
            <person name="Hensen N."/>
            <person name="Bonometti L."/>
            <person name="Westerberg I."/>
            <person name="Brannstrom I.O."/>
            <person name="Guillou S."/>
            <person name="Cros-Aarteil S."/>
            <person name="Calhoun S."/>
            <person name="Haridas S."/>
            <person name="Kuo A."/>
            <person name="Mondo S."/>
            <person name="Pangilinan J."/>
            <person name="Riley R."/>
            <person name="LaButti K."/>
            <person name="Andreopoulos B."/>
            <person name="Lipzen A."/>
            <person name="Chen C."/>
            <person name="Yan M."/>
            <person name="Daum C."/>
            <person name="Ng V."/>
            <person name="Clum A."/>
            <person name="Steindorff A."/>
            <person name="Ohm R.A."/>
            <person name="Martin F."/>
            <person name="Silar P."/>
            <person name="Natvig D.O."/>
            <person name="Lalanne C."/>
            <person name="Gautier V."/>
            <person name="Ament-Velasquez S.L."/>
            <person name="Kruys A."/>
            <person name="Hutchinson M.I."/>
            <person name="Powell A.J."/>
            <person name="Barry K."/>
            <person name="Miller A.N."/>
            <person name="Grigoriev I.V."/>
            <person name="Debuchy R."/>
            <person name="Gladieux P."/>
            <person name="Hiltunen Thoren M."/>
            <person name="Johannesson H."/>
        </authorList>
    </citation>
    <scope>NUCLEOTIDE SEQUENCE</scope>
    <source>
        <strain evidence="3">CBS 232.78</strain>
    </source>
</reference>
<evidence type="ECO:0000313" key="4">
    <source>
        <dbReference type="Proteomes" id="UP001285441"/>
    </source>
</evidence>
<evidence type="ECO:0008006" key="5">
    <source>
        <dbReference type="Google" id="ProtNLM"/>
    </source>
</evidence>
<comment type="caution">
    <text evidence="3">The sequence shown here is derived from an EMBL/GenBank/DDBJ whole genome shotgun (WGS) entry which is preliminary data.</text>
</comment>
<dbReference type="PANTHER" id="PTHR39596:SF2">
    <property type="entry name" value="HET DOMAIN PROTEIN (AFU_ORTHOLOGUE AFUA_1G17550)-RELATED"/>
    <property type="match status" value="1"/>
</dbReference>
<feature type="compositionally biased region" description="Gly residues" evidence="1">
    <location>
        <begin position="1320"/>
        <end position="1330"/>
    </location>
</feature>
<dbReference type="Proteomes" id="UP001285441">
    <property type="component" value="Unassembled WGS sequence"/>
</dbReference>
<feature type="region of interest" description="Disordered" evidence="1">
    <location>
        <begin position="1207"/>
        <end position="1247"/>
    </location>
</feature>
<evidence type="ECO:0000256" key="1">
    <source>
        <dbReference type="SAM" id="MobiDB-lite"/>
    </source>
</evidence>
<reference evidence="3" key="2">
    <citation type="submission" date="2023-06" db="EMBL/GenBank/DDBJ databases">
        <authorList>
            <consortium name="Lawrence Berkeley National Laboratory"/>
            <person name="Haridas S."/>
            <person name="Hensen N."/>
            <person name="Bonometti L."/>
            <person name="Westerberg I."/>
            <person name="Brannstrom I.O."/>
            <person name="Guillou S."/>
            <person name="Cros-Aarteil S."/>
            <person name="Calhoun S."/>
            <person name="Kuo A."/>
            <person name="Mondo S."/>
            <person name="Pangilinan J."/>
            <person name="Riley R."/>
            <person name="LaButti K."/>
            <person name="Andreopoulos B."/>
            <person name="Lipzen A."/>
            <person name="Chen C."/>
            <person name="Yanf M."/>
            <person name="Daum C."/>
            <person name="Ng V."/>
            <person name="Clum A."/>
            <person name="Steindorff A."/>
            <person name="Ohm R."/>
            <person name="Martin F."/>
            <person name="Silar P."/>
            <person name="Natvig D."/>
            <person name="Lalanne C."/>
            <person name="Gautier V."/>
            <person name="Ament-velasquez S.L."/>
            <person name="Kruys A."/>
            <person name="Hutchinson M.I."/>
            <person name="Powell A.J."/>
            <person name="Barry K."/>
            <person name="Miller A.N."/>
            <person name="Grigoriev I.V."/>
            <person name="Debuchy R."/>
            <person name="Gladieux P."/>
            <person name="Thoren M.H."/>
            <person name="Johannesson H."/>
        </authorList>
    </citation>
    <scope>NUCLEOTIDE SEQUENCE</scope>
    <source>
        <strain evidence="3">CBS 232.78</strain>
    </source>
</reference>
<protein>
    <recommendedName>
        <fullName evidence="5">Heterokaryon incompatibility domain-containing protein</fullName>
    </recommendedName>
</protein>
<keyword evidence="2" id="KW-0472">Membrane</keyword>
<dbReference type="PANTHER" id="PTHR39596">
    <property type="match status" value="1"/>
</dbReference>
<keyword evidence="2" id="KW-0812">Transmembrane</keyword>
<dbReference type="EMBL" id="JAULSW010000010">
    <property type="protein sequence ID" value="KAK3368252.1"/>
    <property type="molecule type" value="Genomic_DNA"/>
</dbReference>
<sequence>MDFLPHPSSGGVDPLDVPFLADTPYVYGSDFWDFPKTHGFGDQWTTLPVKKLASLIQSWLYFGVISEFLGRPIDYQRFNVAGSVSGKPLLPLLDEWLDAHVVPGLHHVASSPAAAREKDDLKQLLYNRARFLDEVFHLAEDLEKLSSGGVRPIPPIILSVKILCVSLHGVIREFIEGQAENDKSPIRWPPTGTRRLNGIIPPPPPSDSTAVPQTLPSVQLLRDVLRLRGWCPFYIRKIISTCNYAMVYYCSRLFKRYSPDLGHERCSEDECVASNVDLGDYRSRHTDSSCTCRPLSVRADKLRAIVQSGGVPVVRVTTVKRKLVVKVTCMSTKTRFVAISHVWSDGLGNSKTNSLPKCQLRRLQDYIDKLKPLRKTSGTDGCFGILSSSPETGFQTSLTLRPKYFWMDTLCIPAGGPADDARSRAVNKVPAVFKAADRVLILDSSLEQMSLANTDACERLARLSASRWSSRCWTYQDAALGSHCEIQCADGTFDLFSQQPDYPLHQSQQQQKSTSKWLAFPIPEIINKESHRLLTGPKQSQNDGTTMSVDANTVMRAGLARPIARDLQLAFGNSPKRSTDLDDGWDEALRTDLCTLFVRAWNELGKRSTTIPYDTHIMMATLLGFNAQPIMRLAKPEDRMSAILWSMDGIPMSLFFNKKGPRHHPAGKHRDRWVPLYPSKQRLSLGSTYTNLRAINGDLYLPNNSSSRREVSVLICTEQPEPGLKSIFTVWDASAGKRFSVEIHREGGDSDAFAAPEIGPFCIVIQLNTDLDQKQKTMPGALFRIRRVVTNVQKWYHHNLETEYVNSFELVEAEEPAVCQYNIPEKETTTDSAETGDLAAAFGKHERGILRAVYDCPLTVSYRTEDIKAEKDEKRAPAMNPIPLPNTWQVVIERETPSFSVPLPSRPSFSDAIAPVSSYFLVTALDGLVASGSFGLAIAICSTMFSQLALMAKVALMAKLGLHSLLLVQMFMFSGLEPRLVWDVLHIALVILYTVSRAAGGEMGILDYAFIAWSLVGHSIDFAARLGIQWRVVPKLFDQYIASFDPDDFVPGYLYDKRCSVRLPPVAALTSIWTPPCGSGSWFRPAFATRTTDNVAVSCPPPNWSAYWRGSNGIGYYSPAICPSGLTIGCTRWAGDFHGPETLPGEEAWLCVQSGYTCSPTDEFLAAYSRTTSGTVTGWATCPLLQIRWQLSDLSILETHPLTSGHTLAPRTTSTTGWGFGPTSTAGSQSTLQPASKQPPMNNSGNLTDGAKAGIGAGIVGAFLLGFALGFIFIRRRRGSKTKPIPGGRGSGEEEGGRHGDARHHNGSQFDEMKHYGVQEYGGEGQGNAGLGNLPTEIKPEIHGMPLSEADSNVAPSELPAEYAHSGSPIASPGLSQPREKTPL</sequence>
<evidence type="ECO:0000256" key="2">
    <source>
        <dbReference type="SAM" id="Phobius"/>
    </source>
</evidence>
<keyword evidence="2" id="KW-1133">Transmembrane helix</keyword>
<name>A0AAE0K248_9PEZI</name>
<feature type="compositionally biased region" description="Basic and acidic residues" evidence="1">
    <location>
        <begin position="1291"/>
        <end position="1304"/>
    </location>
</feature>
<keyword evidence="4" id="KW-1185">Reference proteome</keyword>
<evidence type="ECO:0000313" key="3">
    <source>
        <dbReference type="EMBL" id="KAK3368252.1"/>
    </source>
</evidence>
<proteinExistence type="predicted"/>
<organism evidence="3 4">
    <name type="scientific">Podospora didyma</name>
    <dbReference type="NCBI Taxonomy" id="330526"/>
    <lineage>
        <taxon>Eukaryota</taxon>
        <taxon>Fungi</taxon>
        <taxon>Dikarya</taxon>
        <taxon>Ascomycota</taxon>
        <taxon>Pezizomycotina</taxon>
        <taxon>Sordariomycetes</taxon>
        <taxon>Sordariomycetidae</taxon>
        <taxon>Sordariales</taxon>
        <taxon>Podosporaceae</taxon>
        <taxon>Podospora</taxon>
    </lineage>
</organism>
<gene>
    <name evidence="3" type="ORF">B0H63DRAFT_528624</name>
</gene>
<feature type="transmembrane region" description="Helical" evidence="2">
    <location>
        <begin position="1253"/>
        <end position="1274"/>
    </location>
</feature>